<evidence type="ECO:0000259" key="1">
    <source>
        <dbReference type="Pfam" id="PF13280"/>
    </source>
</evidence>
<keyword evidence="4" id="KW-1185">Reference proteome</keyword>
<dbReference type="Proteomes" id="UP001595793">
    <property type="component" value="Unassembled WGS sequence"/>
</dbReference>
<proteinExistence type="predicted"/>
<gene>
    <name evidence="3" type="ORF">ACFOS1_18165</name>
</gene>
<protein>
    <submittedName>
        <fullName evidence="3">Helix-turn-helix transcriptional regulator</fullName>
    </submittedName>
</protein>
<dbReference type="InterPro" id="IPR057727">
    <property type="entry name" value="WCX_dom"/>
</dbReference>
<dbReference type="PROSITE" id="PS52050">
    <property type="entry name" value="WYL"/>
    <property type="match status" value="1"/>
</dbReference>
<feature type="domain" description="WCX" evidence="2">
    <location>
        <begin position="255"/>
        <end position="330"/>
    </location>
</feature>
<accession>A0ABV8HES8</accession>
<dbReference type="InterPro" id="IPR051534">
    <property type="entry name" value="CBASS_pafABC_assoc_protein"/>
</dbReference>
<dbReference type="PANTHER" id="PTHR34580:SF9">
    <property type="entry name" value="SLL5097 PROTEIN"/>
    <property type="match status" value="1"/>
</dbReference>
<dbReference type="Pfam" id="PF25583">
    <property type="entry name" value="WCX"/>
    <property type="match status" value="1"/>
</dbReference>
<evidence type="ECO:0000313" key="3">
    <source>
        <dbReference type="EMBL" id="MFC4029350.1"/>
    </source>
</evidence>
<evidence type="ECO:0000313" key="4">
    <source>
        <dbReference type="Proteomes" id="UP001595793"/>
    </source>
</evidence>
<reference evidence="4" key="1">
    <citation type="journal article" date="2019" name="Int. J. Syst. Evol. Microbiol.">
        <title>The Global Catalogue of Microorganisms (GCM) 10K type strain sequencing project: providing services to taxonomists for standard genome sequencing and annotation.</title>
        <authorList>
            <consortium name="The Broad Institute Genomics Platform"/>
            <consortium name="The Broad Institute Genome Sequencing Center for Infectious Disease"/>
            <person name="Wu L."/>
            <person name="Ma J."/>
        </authorList>
    </citation>
    <scope>NUCLEOTIDE SEQUENCE [LARGE SCALE GENOMIC DNA]</scope>
    <source>
        <strain evidence="4">CECT 9128</strain>
    </source>
</reference>
<name>A0ABV8HES8_9FLAO</name>
<dbReference type="PANTHER" id="PTHR34580">
    <property type="match status" value="1"/>
</dbReference>
<comment type="caution">
    <text evidence="3">The sequence shown here is derived from an EMBL/GenBank/DDBJ whole genome shotgun (WGS) entry which is preliminary data.</text>
</comment>
<evidence type="ECO:0000259" key="2">
    <source>
        <dbReference type="Pfam" id="PF25583"/>
    </source>
</evidence>
<organism evidence="3 4">
    <name type="scientific">Zunongwangia endophytica</name>
    <dbReference type="NCBI Taxonomy" id="1808945"/>
    <lineage>
        <taxon>Bacteria</taxon>
        <taxon>Pseudomonadati</taxon>
        <taxon>Bacteroidota</taxon>
        <taxon>Flavobacteriia</taxon>
        <taxon>Flavobacteriales</taxon>
        <taxon>Flavobacteriaceae</taxon>
        <taxon>Zunongwangia</taxon>
    </lineage>
</organism>
<dbReference type="InterPro" id="IPR026881">
    <property type="entry name" value="WYL_dom"/>
</dbReference>
<sequence>MAINKNALIRFQTLDRCFRNPGKRYFYEDLIEEVNKSLANVESDGIGKSQLYKDIRFMESNPDWDIEILKLKDGAKVYRRYRDMNSSINQNTYLNQVEAEKLMNAFSVLNRFKGLPQFGWINEIIPKIDSAFNISERGTEIISFDNNEFLKGLEFIDPLFNAILYKNVIEISYHSFKNPEPVVKVISAYHLKEYNNRWYVYGEDTEYANIVNLALDRILNFKIRTDISYKETNINFEEYFEDTLGVTFQPGEDPQLITLKIDNSLWPYIDTKPIHGSQKVVSKDENTVTIQLELIPNYELESRILHFGERVEVLTPSKLRSKIRDRVKALKKTYSK</sequence>
<feature type="domain" description="WYL" evidence="1">
    <location>
        <begin position="155"/>
        <end position="222"/>
    </location>
</feature>
<dbReference type="RefSeq" id="WP_290233074.1">
    <property type="nucleotide sequence ID" value="NZ_JAUFPZ010000002.1"/>
</dbReference>
<dbReference type="EMBL" id="JBHSAS010000032">
    <property type="protein sequence ID" value="MFC4029350.1"/>
    <property type="molecule type" value="Genomic_DNA"/>
</dbReference>
<dbReference type="Pfam" id="PF13280">
    <property type="entry name" value="WYL"/>
    <property type="match status" value="1"/>
</dbReference>